<dbReference type="Proteomes" id="UP000585614">
    <property type="component" value="Unassembled WGS sequence"/>
</dbReference>
<feature type="compositionally biased region" description="Polar residues" evidence="1">
    <location>
        <begin position="124"/>
        <end position="134"/>
    </location>
</feature>
<dbReference type="AlphaFoldDB" id="A0A7J7XPC6"/>
<feature type="region of interest" description="Disordered" evidence="1">
    <location>
        <begin position="1"/>
        <end position="52"/>
    </location>
</feature>
<organism evidence="2 3">
    <name type="scientific">Rhinolophus ferrumequinum</name>
    <name type="common">Greater horseshoe bat</name>
    <dbReference type="NCBI Taxonomy" id="59479"/>
    <lineage>
        <taxon>Eukaryota</taxon>
        <taxon>Metazoa</taxon>
        <taxon>Chordata</taxon>
        <taxon>Craniata</taxon>
        <taxon>Vertebrata</taxon>
        <taxon>Euteleostomi</taxon>
        <taxon>Mammalia</taxon>
        <taxon>Eutheria</taxon>
        <taxon>Laurasiatheria</taxon>
        <taxon>Chiroptera</taxon>
        <taxon>Yinpterochiroptera</taxon>
        <taxon>Rhinolophoidea</taxon>
        <taxon>Rhinolophidae</taxon>
        <taxon>Rhinolophinae</taxon>
        <taxon>Rhinolophus</taxon>
    </lineage>
</organism>
<evidence type="ECO:0000313" key="3">
    <source>
        <dbReference type="Proteomes" id="UP000585614"/>
    </source>
</evidence>
<protein>
    <submittedName>
        <fullName evidence="2">Uncharacterized protein</fullName>
    </submittedName>
</protein>
<feature type="compositionally biased region" description="Basic and acidic residues" evidence="1">
    <location>
        <begin position="1"/>
        <end position="13"/>
    </location>
</feature>
<accession>A0A7J7XPC6</accession>
<evidence type="ECO:0000256" key="1">
    <source>
        <dbReference type="SAM" id="MobiDB-lite"/>
    </source>
</evidence>
<feature type="compositionally biased region" description="Basic and acidic residues" evidence="1">
    <location>
        <begin position="20"/>
        <end position="35"/>
    </location>
</feature>
<comment type="caution">
    <text evidence="2">The sequence shown here is derived from an EMBL/GenBank/DDBJ whole genome shotgun (WGS) entry which is preliminary data.</text>
</comment>
<name>A0A7J7XPC6_RHIFE</name>
<reference evidence="2 3" key="1">
    <citation type="journal article" date="2020" name="Nature">
        <title>Six reference-quality genomes reveal evolution of bat adaptations.</title>
        <authorList>
            <person name="Jebb D."/>
            <person name="Huang Z."/>
            <person name="Pippel M."/>
            <person name="Hughes G.M."/>
            <person name="Lavrichenko K."/>
            <person name="Devanna P."/>
            <person name="Winkler S."/>
            <person name="Jermiin L.S."/>
            <person name="Skirmuntt E.C."/>
            <person name="Katzourakis A."/>
            <person name="Burkitt-Gray L."/>
            <person name="Ray D.A."/>
            <person name="Sullivan K.A.M."/>
            <person name="Roscito J.G."/>
            <person name="Kirilenko B.M."/>
            <person name="Davalos L.M."/>
            <person name="Corthals A.P."/>
            <person name="Power M.L."/>
            <person name="Jones G."/>
            <person name="Ransome R.D."/>
            <person name="Dechmann D.K.N."/>
            <person name="Locatelli A.G."/>
            <person name="Puechmaille S.J."/>
            <person name="Fedrigo O."/>
            <person name="Jarvis E.D."/>
            <person name="Hiller M."/>
            <person name="Vernes S.C."/>
            <person name="Myers E.W."/>
            <person name="Teeling E.C."/>
        </authorList>
    </citation>
    <scope>NUCLEOTIDE SEQUENCE [LARGE SCALE GENOMIC DNA]</scope>
    <source>
        <strain evidence="2">MRhiFer1</strain>
        <tissue evidence="2">Lung</tissue>
    </source>
</reference>
<gene>
    <name evidence="2" type="ORF">mRhiFer1_010121</name>
</gene>
<evidence type="ECO:0000313" key="2">
    <source>
        <dbReference type="EMBL" id="KAF6351603.1"/>
    </source>
</evidence>
<sequence length="188" mass="19811">MPGDVGARRERPRPLCGARDPGRLDGSRVRRKESTGSEGCGGGLGDRAEPHREAWNLWRVRGGVSSAAEYREREGAGPARGGPGNAPGRASSAGLAGRTRSGRARDTNASQRDARQKQSPAEPGSTSFVSTSGRLSGPRSHSLDRTRKGLSTRGHPLNPLGTAGRLPERTREPGVSLESCVGGRTEVR</sequence>
<dbReference type="EMBL" id="JACAGC010000008">
    <property type="protein sequence ID" value="KAF6351603.1"/>
    <property type="molecule type" value="Genomic_DNA"/>
</dbReference>
<feature type="region of interest" description="Disordered" evidence="1">
    <location>
        <begin position="69"/>
        <end position="188"/>
    </location>
</feature>
<proteinExistence type="predicted"/>